<name>A0ABR9L0Z9_9PSEU</name>
<gene>
    <name evidence="3" type="ORF">H4W30_001313</name>
</gene>
<accession>A0ABR9L0Z9</accession>
<proteinExistence type="predicted"/>
<dbReference type="EMBL" id="JADBEJ010000001">
    <property type="protein sequence ID" value="MBE1574284.1"/>
    <property type="molecule type" value="Genomic_DNA"/>
</dbReference>
<dbReference type="PANTHER" id="PTHR48081">
    <property type="entry name" value="AB HYDROLASE SUPERFAMILY PROTEIN C4A8.06C"/>
    <property type="match status" value="1"/>
</dbReference>
<dbReference type="RefSeq" id="WP_192741943.1">
    <property type="nucleotide sequence ID" value="NZ_JADBEJ010000001.1"/>
</dbReference>
<dbReference type="InterPro" id="IPR029058">
    <property type="entry name" value="AB_hydrolase_fold"/>
</dbReference>
<dbReference type="Gene3D" id="3.40.50.1820">
    <property type="entry name" value="alpha/beta hydrolase"/>
    <property type="match status" value="1"/>
</dbReference>
<sequence>MSETIRVDADVVFARRDSGDLLLDLHRPVTGGTVPVVVWLHGGGWFAGDRTLAPDLARHAVATGCAMASIEYRLSSQALFPAQLHDVRAAVRFLNARAGHYGLRPGAVGLWGASAGGHLAALAGLTGHLAEVPGERESGAVPVKAVAVSYPPVDLDEVVADAEAARPGLDAESTPEARLLGGHPARLPEQARLASPLTWISPGAPPFQLSHGTADVLVSHRQSERLHAALVAAGVPSELHLLDGYRHGFLNPPGRLDVALGRVMDDGRLAADGEQAAFGFSDIHDFFRKHLMTGETR</sequence>
<feature type="domain" description="BD-FAE-like" evidence="2">
    <location>
        <begin position="23"/>
        <end position="230"/>
    </location>
</feature>
<dbReference type="Pfam" id="PF20434">
    <property type="entry name" value="BD-FAE"/>
    <property type="match status" value="1"/>
</dbReference>
<comment type="caution">
    <text evidence="3">The sequence shown here is derived from an EMBL/GenBank/DDBJ whole genome shotgun (WGS) entry which is preliminary data.</text>
</comment>
<organism evidence="3 4">
    <name type="scientific">Amycolatopsis roodepoortensis</name>
    <dbReference type="NCBI Taxonomy" id="700274"/>
    <lineage>
        <taxon>Bacteria</taxon>
        <taxon>Bacillati</taxon>
        <taxon>Actinomycetota</taxon>
        <taxon>Actinomycetes</taxon>
        <taxon>Pseudonocardiales</taxon>
        <taxon>Pseudonocardiaceae</taxon>
        <taxon>Amycolatopsis</taxon>
    </lineage>
</organism>
<keyword evidence="4" id="KW-1185">Reference proteome</keyword>
<dbReference type="PANTHER" id="PTHR48081:SF13">
    <property type="entry name" value="ALPHA_BETA HYDROLASE"/>
    <property type="match status" value="1"/>
</dbReference>
<protein>
    <submittedName>
        <fullName evidence="3">Acetyl esterase/lipase</fullName>
    </submittedName>
</protein>
<evidence type="ECO:0000313" key="4">
    <source>
        <dbReference type="Proteomes" id="UP000656548"/>
    </source>
</evidence>
<evidence type="ECO:0000313" key="3">
    <source>
        <dbReference type="EMBL" id="MBE1574284.1"/>
    </source>
</evidence>
<dbReference type="InterPro" id="IPR050300">
    <property type="entry name" value="GDXG_lipolytic_enzyme"/>
</dbReference>
<dbReference type="SUPFAM" id="SSF53474">
    <property type="entry name" value="alpha/beta-Hydrolases"/>
    <property type="match status" value="1"/>
</dbReference>
<keyword evidence="1" id="KW-0378">Hydrolase</keyword>
<evidence type="ECO:0000256" key="1">
    <source>
        <dbReference type="ARBA" id="ARBA00022801"/>
    </source>
</evidence>
<dbReference type="InterPro" id="IPR049492">
    <property type="entry name" value="BD-FAE-like_dom"/>
</dbReference>
<evidence type="ECO:0000259" key="2">
    <source>
        <dbReference type="Pfam" id="PF20434"/>
    </source>
</evidence>
<dbReference type="Proteomes" id="UP000656548">
    <property type="component" value="Unassembled WGS sequence"/>
</dbReference>
<reference evidence="3 4" key="1">
    <citation type="submission" date="2020-10" db="EMBL/GenBank/DDBJ databases">
        <title>Sequencing the genomes of 1000 actinobacteria strains.</title>
        <authorList>
            <person name="Klenk H.-P."/>
        </authorList>
    </citation>
    <scope>NUCLEOTIDE SEQUENCE [LARGE SCALE GENOMIC DNA]</scope>
    <source>
        <strain evidence="3 4">DSM 46661</strain>
    </source>
</reference>